<sequence length="304" mass="33340">MLKHNNKSSKKGLLGVETGPEGIALAWVARDPGAAPSLRHCEFRACAPAAQLDTLRKMVSSAGLEGLPVNLVLHPATYQLLLMESPEVEPAELRDAMRWRLREMISEPIDEQIMDCFALPADAYRGRSRMAYCATFAKTAMLQFRHLINHAGLTLQCIDITEMALRNVGLLAGADGINLGLLRLRTSEGLICVQNGAELYMARRIEQGLAPLGDDLAGMILEVQRSLDYFESQLGKGYISRLLLLPMKREGDRAREALRANLAVNLQALELRDLFPGQAAAELDESEQAYCLAAVGAALRQEAD</sequence>
<dbReference type="Gene3D" id="3.30.1490.300">
    <property type="match status" value="1"/>
</dbReference>
<dbReference type="InterPro" id="IPR043129">
    <property type="entry name" value="ATPase_NBD"/>
</dbReference>
<proteinExistence type="predicted"/>
<comment type="caution">
    <text evidence="1">The sequence shown here is derived from an EMBL/GenBank/DDBJ whole genome shotgun (WGS) entry which is preliminary data.</text>
</comment>
<evidence type="ECO:0000313" key="2">
    <source>
        <dbReference type="Proteomes" id="UP000244064"/>
    </source>
</evidence>
<keyword evidence="2" id="KW-1185">Reference proteome</keyword>
<gene>
    <name evidence="1" type="ORF">DBO85_09105</name>
</gene>
<dbReference type="AlphaFoldDB" id="A0A2T5PA19"/>
<evidence type="ECO:0000313" key="1">
    <source>
        <dbReference type="EMBL" id="PTU74596.1"/>
    </source>
</evidence>
<organism evidence="1 2">
    <name type="scientific">Pseudomonas mangrovi</name>
    <dbReference type="NCBI Taxonomy" id="2161748"/>
    <lineage>
        <taxon>Bacteria</taxon>
        <taxon>Pseudomonadati</taxon>
        <taxon>Pseudomonadota</taxon>
        <taxon>Gammaproteobacteria</taxon>
        <taxon>Pseudomonadales</taxon>
        <taxon>Pseudomonadaceae</taxon>
        <taxon>Pseudomonas</taxon>
    </lineage>
</organism>
<reference evidence="1 2" key="1">
    <citation type="submission" date="2018-04" db="EMBL/GenBank/DDBJ databases">
        <title>Pseudomonas sp. nov., isolated from mangrove soil.</title>
        <authorList>
            <person name="Chen C."/>
        </authorList>
    </citation>
    <scope>NUCLEOTIDE SEQUENCE [LARGE SCALE GENOMIC DNA]</scope>
    <source>
        <strain evidence="1 2">TC-11</strain>
    </source>
</reference>
<dbReference type="OrthoDB" id="5296002at2"/>
<dbReference type="Proteomes" id="UP000244064">
    <property type="component" value="Unassembled WGS sequence"/>
</dbReference>
<accession>A0A2T5PA19</accession>
<dbReference type="SUPFAM" id="SSF53067">
    <property type="entry name" value="Actin-like ATPase domain"/>
    <property type="match status" value="1"/>
</dbReference>
<protein>
    <submittedName>
        <fullName evidence="1">MSHA biogenesis protein MshI</fullName>
    </submittedName>
</protein>
<dbReference type="EMBL" id="QASN01000017">
    <property type="protein sequence ID" value="PTU74596.1"/>
    <property type="molecule type" value="Genomic_DNA"/>
</dbReference>
<name>A0A2T5PA19_9PSED</name>
<dbReference type="Gene3D" id="3.30.420.40">
    <property type="match status" value="2"/>
</dbReference>